<keyword evidence="4 6" id="KW-1133">Transmembrane helix</keyword>
<dbReference type="InterPro" id="IPR050189">
    <property type="entry name" value="MFS_Efflux_Transporters"/>
</dbReference>
<keyword evidence="2" id="KW-1003">Cell membrane</keyword>
<dbReference type="Proteomes" id="UP000007838">
    <property type="component" value="Chromosome"/>
</dbReference>
<feature type="transmembrane region" description="Helical" evidence="6">
    <location>
        <begin position="173"/>
        <end position="192"/>
    </location>
</feature>
<feature type="transmembrane region" description="Helical" evidence="6">
    <location>
        <begin position="50"/>
        <end position="72"/>
    </location>
</feature>
<dbReference type="GO" id="GO:0005886">
    <property type="term" value="C:plasma membrane"/>
    <property type="evidence" value="ECO:0007669"/>
    <property type="project" value="UniProtKB-SubCell"/>
</dbReference>
<feature type="transmembrane region" description="Helical" evidence="6">
    <location>
        <begin position="140"/>
        <end position="161"/>
    </location>
</feature>
<comment type="subcellular location">
    <subcellularLocation>
        <location evidence="1">Cell membrane</location>
        <topology evidence="1">Multi-pass membrane protein</topology>
    </subcellularLocation>
</comment>
<dbReference type="PROSITE" id="PS50850">
    <property type="entry name" value="MFS"/>
    <property type="match status" value="1"/>
</dbReference>
<dbReference type="EMBL" id="CP002886">
    <property type="protein sequence ID" value="AEW74139.1"/>
    <property type="molecule type" value="Genomic_DNA"/>
</dbReference>
<evidence type="ECO:0000256" key="6">
    <source>
        <dbReference type="SAM" id="Phobius"/>
    </source>
</evidence>
<dbReference type="eggNOG" id="COG2814">
    <property type="taxonomic scope" value="Bacteria"/>
</dbReference>
<evidence type="ECO:0000256" key="4">
    <source>
        <dbReference type="ARBA" id="ARBA00022989"/>
    </source>
</evidence>
<keyword evidence="5 6" id="KW-0472">Membrane</keyword>
<evidence type="ECO:0000259" key="7">
    <source>
        <dbReference type="PROSITE" id="PS50850"/>
    </source>
</evidence>
<feature type="transmembrane region" description="Helical" evidence="6">
    <location>
        <begin position="398"/>
        <end position="419"/>
    </location>
</feature>
<dbReference type="PANTHER" id="PTHR43124">
    <property type="entry name" value="PURINE EFFLUX PUMP PBUE"/>
    <property type="match status" value="1"/>
</dbReference>
<organism evidence="8 9">
    <name type="scientific">Enterobacter ludwigii</name>
    <dbReference type="NCBI Taxonomy" id="299767"/>
    <lineage>
        <taxon>Bacteria</taxon>
        <taxon>Pseudomonadati</taxon>
        <taxon>Pseudomonadota</taxon>
        <taxon>Gammaproteobacteria</taxon>
        <taxon>Enterobacterales</taxon>
        <taxon>Enterobacteriaceae</taxon>
        <taxon>Enterobacter</taxon>
        <taxon>Enterobacter cloacae complex</taxon>
    </lineage>
</organism>
<feature type="transmembrane region" description="Helical" evidence="6">
    <location>
        <begin position="115"/>
        <end position="134"/>
    </location>
</feature>
<dbReference type="KEGG" id="eec:EcWSU1_02707"/>
<evidence type="ECO:0000313" key="9">
    <source>
        <dbReference type="Proteomes" id="UP000007838"/>
    </source>
</evidence>
<feature type="transmembrane region" description="Helical" evidence="6">
    <location>
        <begin position="372"/>
        <end position="392"/>
    </location>
</feature>
<dbReference type="GO" id="GO:0022857">
    <property type="term" value="F:transmembrane transporter activity"/>
    <property type="evidence" value="ECO:0007669"/>
    <property type="project" value="InterPro"/>
</dbReference>
<feature type="transmembrane region" description="Helical" evidence="6">
    <location>
        <begin position="340"/>
        <end position="360"/>
    </location>
</feature>
<dbReference type="CDD" id="cd17324">
    <property type="entry name" value="MFS_NepI_like"/>
    <property type="match status" value="1"/>
</dbReference>
<evidence type="ECO:0000256" key="2">
    <source>
        <dbReference type="ARBA" id="ARBA00022475"/>
    </source>
</evidence>
<accession>G8LG47</accession>
<feature type="transmembrane region" description="Helical" evidence="6">
    <location>
        <begin position="312"/>
        <end position="334"/>
    </location>
</feature>
<evidence type="ECO:0000256" key="5">
    <source>
        <dbReference type="ARBA" id="ARBA00023136"/>
    </source>
</evidence>
<protein>
    <submittedName>
        <fullName evidence="8">Purine ribonucleoside efflux pump nepI</fullName>
    </submittedName>
</protein>
<feature type="transmembrane region" description="Helical" evidence="6">
    <location>
        <begin position="84"/>
        <end position="103"/>
    </location>
</feature>
<gene>
    <name evidence="8" type="primary">nepI</name>
    <name evidence="8" type="ORF">EcWSU1_02707</name>
</gene>
<feature type="transmembrane region" description="Helical" evidence="6">
    <location>
        <begin position="244"/>
        <end position="264"/>
    </location>
</feature>
<feature type="domain" description="Major facilitator superfamily (MFS) profile" evidence="7">
    <location>
        <begin position="49"/>
        <end position="422"/>
    </location>
</feature>
<evidence type="ECO:0000256" key="3">
    <source>
        <dbReference type="ARBA" id="ARBA00022692"/>
    </source>
</evidence>
<dbReference type="AlphaFoldDB" id="G8LG47"/>
<dbReference type="InterPro" id="IPR020846">
    <property type="entry name" value="MFS_dom"/>
</dbReference>
<sequence>MEIICHRSSRVNPLCFCDSCHIFITGEQQMNSCVVAREAVTPAKPAWRAVYSLGLGVFGLITAEFLPASLLTPMAASLGVSEGMAGQAVTATALVALVTGLLITPATKNIDRRWVLMFFSVLQIISSLLVAFAPTLHVLLMGRLLLGVAIGGFWAMSTATAMRLVPADKVPKALAVIFSSVSIATVVAAPLGSYLGSLIGWRNVFILCILPSMLALLWQLWVLPSMKPESSGSLSTLFRVLRRPGMIGGMLATILIFSGHFAFFTYLRPFLETVGQASVESISLILLGFGIANFIGTTVAGHLLARNLRLTLALVPFAMGVLALTMVAFGHLAMLDGLLVALWGFAFGLVPVGWSTWLATTVPDEAESAGGLLVASIQLAISAGAAVGGAVFDLNGASGVFAGSGFLLVTAMVIVFMGVKVKAE</sequence>
<dbReference type="InterPro" id="IPR011701">
    <property type="entry name" value="MFS"/>
</dbReference>
<dbReference type="PANTHER" id="PTHR43124:SF5">
    <property type="entry name" value="PURINE RIBONUCLEOSIDE EFFLUX PUMP NEPI"/>
    <property type="match status" value="1"/>
</dbReference>
<reference evidence="8 9" key="1">
    <citation type="journal article" date="2011" name="Stand. Genomic Sci.">
        <title>Complete genome of the onion pathogen Enterobacter cloacae EcWSU1.</title>
        <authorList>
            <person name="Humann J.L."/>
            <person name="Wildung M."/>
            <person name="Cheng C.H."/>
            <person name="Lee T."/>
            <person name="Stewart J.E."/>
            <person name="Drew J.C."/>
            <person name="Triplett E.W."/>
            <person name="Main D."/>
            <person name="Schroeder B.K."/>
        </authorList>
    </citation>
    <scope>NUCLEOTIDE SEQUENCE [LARGE SCALE GENOMIC DNA]</scope>
    <source>
        <strain evidence="8 9">EcWSU1</strain>
    </source>
</reference>
<evidence type="ECO:0000256" key="1">
    <source>
        <dbReference type="ARBA" id="ARBA00004651"/>
    </source>
</evidence>
<evidence type="ECO:0000313" key="8">
    <source>
        <dbReference type="EMBL" id="AEW74139.1"/>
    </source>
</evidence>
<dbReference type="Gene3D" id="1.20.1250.20">
    <property type="entry name" value="MFS general substrate transporter like domains"/>
    <property type="match status" value="1"/>
</dbReference>
<feature type="transmembrane region" description="Helical" evidence="6">
    <location>
        <begin position="284"/>
        <end position="305"/>
    </location>
</feature>
<name>G8LG47_9ENTR</name>
<dbReference type="SUPFAM" id="SSF103473">
    <property type="entry name" value="MFS general substrate transporter"/>
    <property type="match status" value="1"/>
</dbReference>
<dbReference type="Pfam" id="PF07690">
    <property type="entry name" value="MFS_1"/>
    <property type="match status" value="1"/>
</dbReference>
<feature type="transmembrane region" description="Helical" evidence="6">
    <location>
        <begin position="204"/>
        <end position="223"/>
    </location>
</feature>
<dbReference type="HOGENOM" id="CLU_001265_61_1_6"/>
<keyword evidence="3 6" id="KW-0812">Transmembrane</keyword>
<dbReference type="InterPro" id="IPR036259">
    <property type="entry name" value="MFS_trans_sf"/>
</dbReference>
<proteinExistence type="predicted"/>